<proteinExistence type="predicted"/>
<protein>
    <submittedName>
        <fullName evidence="1">Uncharacterized protein</fullName>
    </submittedName>
</protein>
<organism evidence="1 2">
    <name type="scientific">Hibiscus sabdariffa</name>
    <name type="common">roselle</name>
    <dbReference type="NCBI Taxonomy" id="183260"/>
    <lineage>
        <taxon>Eukaryota</taxon>
        <taxon>Viridiplantae</taxon>
        <taxon>Streptophyta</taxon>
        <taxon>Embryophyta</taxon>
        <taxon>Tracheophyta</taxon>
        <taxon>Spermatophyta</taxon>
        <taxon>Magnoliopsida</taxon>
        <taxon>eudicotyledons</taxon>
        <taxon>Gunneridae</taxon>
        <taxon>Pentapetalae</taxon>
        <taxon>rosids</taxon>
        <taxon>malvids</taxon>
        <taxon>Malvales</taxon>
        <taxon>Malvaceae</taxon>
        <taxon>Malvoideae</taxon>
        <taxon>Hibiscus</taxon>
    </lineage>
</organism>
<keyword evidence="2" id="KW-1185">Reference proteome</keyword>
<comment type="caution">
    <text evidence="1">The sequence shown here is derived from an EMBL/GenBank/DDBJ whole genome shotgun (WGS) entry which is preliminary data.</text>
</comment>
<name>A0ABR2P4R6_9ROSI</name>
<gene>
    <name evidence="1" type="ORF">V6N11_057914</name>
</gene>
<reference evidence="1 2" key="1">
    <citation type="journal article" date="2024" name="G3 (Bethesda)">
        <title>Genome assembly of Hibiscus sabdariffa L. provides insights into metabolisms of medicinal natural products.</title>
        <authorList>
            <person name="Kim T."/>
        </authorList>
    </citation>
    <scope>NUCLEOTIDE SEQUENCE [LARGE SCALE GENOMIC DNA]</scope>
    <source>
        <strain evidence="1">TK-2024</strain>
        <tissue evidence="1">Old leaves</tissue>
    </source>
</reference>
<evidence type="ECO:0000313" key="1">
    <source>
        <dbReference type="EMBL" id="KAK8983160.1"/>
    </source>
</evidence>
<sequence>MLGGTQPYGLKYIDHEMVEMIPLGLLCYKVMGSNPMSELSDTLLGFRRINWTTLYTFSSILRTGKGSDDELCTTLFFRVGHTSTSLHHMCMHP</sequence>
<evidence type="ECO:0000313" key="2">
    <source>
        <dbReference type="Proteomes" id="UP001396334"/>
    </source>
</evidence>
<dbReference type="EMBL" id="JBBPBN010000082">
    <property type="protein sequence ID" value="KAK8983160.1"/>
    <property type="molecule type" value="Genomic_DNA"/>
</dbReference>
<dbReference type="Proteomes" id="UP001396334">
    <property type="component" value="Unassembled WGS sequence"/>
</dbReference>
<accession>A0ABR2P4R6</accession>